<dbReference type="InterPro" id="IPR009057">
    <property type="entry name" value="Homeodomain-like_sf"/>
</dbReference>
<dbReference type="SUPFAM" id="SSF46689">
    <property type="entry name" value="Homeodomain-like"/>
    <property type="match status" value="1"/>
</dbReference>
<evidence type="ECO:0000259" key="3">
    <source>
        <dbReference type="PROSITE" id="PS50977"/>
    </source>
</evidence>
<dbReference type="PANTHER" id="PTHR30055">
    <property type="entry name" value="HTH-TYPE TRANSCRIPTIONAL REGULATOR RUTR"/>
    <property type="match status" value="1"/>
</dbReference>
<dbReference type="Gene3D" id="1.10.357.10">
    <property type="entry name" value="Tetracycline Repressor, domain 2"/>
    <property type="match status" value="1"/>
</dbReference>
<evidence type="ECO:0000313" key="4">
    <source>
        <dbReference type="EMBL" id="OQP43742.1"/>
    </source>
</evidence>
<dbReference type="InterPro" id="IPR025722">
    <property type="entry name" value="TetR"/>
</dbReference>
<dbReference type="PANTHER" id="PTHR30055:SF226">
    <property type="entry name" value="HTH-TYPE TRANSCRIPTIONAL REGULATOR PKSA"/>
    <property type="match status" value="1"/>
</dbReference>
<dbReference type="Pfam" id="PF13972">
    <property type="entry name" value="TetR"/>
    <property type="match status" value="1"/>
</dbReference>
<comment type="caution">
    <text evidence="4">The sequence shown here is derived from an EMBL/GenBank/DDBJ whole genome shotgun (WGS) entry which is preliminary data.</text>
</comment>
<dbReference type="InterPro" id="IPR001647">
    <property type="entry name" value="HTH_TetR"/>
</dbReference>
<dbReference type="PROSITE" id="PS50977">
    <property type="entry name" value="HTH_TETR_2"/>
    <property type="match status" value="1"/>
</dbReference>
<dbReference type="Proteomes" id="UP000192277">
    <property type="component" value="Unassembled WGS sequence"/>
</dbReference>
<keyword evidence="1 2" id="KW-0238">DNA-binding</keyword>
<dbReference type="EMBL" id="LWBO01000034">
    <property type="protein sequence ID" value="OQP43742.1"/>
    <property type="molecule type" value="Genomic_DNA"/>
</dbReference>
<organism evidence="4 5">
    <name type="scientific">Niastella koreensis</name>
    <dbReference type="NCBI Taxonomy" id="354356"/>
    <lineage>
        <taxon>Bacteria</taxon>
        <taxon>Pseudomonadati</taxon>
        <taxon>Bacteroidota</taxon>
        <taxon>Chitinophagia</taxon>
        <taxon>Chitinophagales</taxon>
        <taxon>Chitinophagaceae</taxon>
        <taxon>Niastella</taxon>
    </lineage>
</organism>
<dbReference type="PRINTS" id="PR00455">
    <property type="entry name" value="HTHTETR"/>
</dbReference>
<accession>A0ABX3NSG9</accession>
<name>A0ABX3NSG9_9BACT</name>
<protein>
    <recommendedName>
        <fullName evidence="3">HTH tetR-type domain-containing protein</fullName>
    </recommendedName>
</protein>
<sequence>MKGQTRQQILEAALILFCKEGLEAVGTRDIAKQVDISLGNLTYYFPTKNDIILALSNEFTAAIDKELQAERAAGDKVFVDFYRQVEAVFRIQLRYRFLFNKRYAEIVTSIAEIQTYFQNVLKGHFVFWRELHQEFVQQKLASESLLEDTTSLSYVFNILALFWHQEQEIYMPKASDKQKVDHALAVFFQPYKPYLTKKGCKEFDKMIKKPKPY</sequence>
<dbReference type="Pfam" id="PF00440">
    <property type="entry name" value="TetR_N"/>
    <property type="match status" value="1"/>
</dbReference>
<dbReference type="RefSeq" id="WP_014218721.1">
    <property type="nucleotide sequence ID" value="NZ_LWBO01000034.1"/>
</dbReference>
<reference evidence="4 5" key="1">
    <citation type="submission" date="2016-04" db="EMBL/GenBank/DDBJ databases">
        <authorList>
            <person name="Chen L."/>
            <person name="Zhuang W."/>
            <person name="Wang G."/>
        </authorList>
    </citation>
    <scope>NUCLEOTIDE SEQUENCE [LARGE SCALE GENOMIC DNA]</scope>
    <source>
        <strain evidence="5">GR20</strain>
    </source>
</reference>
<proteinExistence type="predicted"/>
<dbReference type="InterPro" id="IPR050109">
    <property type="entry name" value="HTH-type_TetR-like_transc_reg"/>
</dbReference>
<gene>
    <name evidence="4" type="ORF">A4D02_09675</name>
</gene>
<feature type="domain" description="HTH tetR-type" evidence="3">
    <location>
        <begin position="3"/>
        <end position="63"/>
    </location>
</feature>
<evidence type="ECO:0000313" key="5">
    <source>
        <dbReference type="Proteomes" id="UP000192277"/>
    </source>
</evidence>
<feature type="DNA-binding region" description="H-T-H motif" evidence="2">
    <location>
        <begin position="26"/>
        <end position="45"/>
    </location>
</feature>
<keyword evidence="5" id="KW-1185">Reference proteome</keyword>
<evidence type="ECO:0000256" key="1">
    <source>
        <dbReference type="ARBA" id="ARBA00023125"/>
    </source>
</evidence>
<evidence type="ECO:0000256" key="2">
    <source>
        <dbReference type="PROSITE-ProRule" id="PRU00335"/>
    </source>
</evidence>